<feature type="non-terminal residue" evidence="1">
    <location>
        <position position="47"/>
    </location>
</feature>
<proteinExistence type="predicted"/>
<dbReference type="Proteomes" id="UP000286134">
    <property type="component" value="Unassembled WGS sequence"/>
</dbReference>
<evidence type="ECO:0000313" key="2">
    <source>
        <dbReference type="Proteomes" id="UP000286134"/>
    </source>
</evidence>
<evidence type="ECO:0000313" key="1">
    <source>
        <dbReference type="EMBL" id="RKF61689.1"/>
    </source>
</evidence>
<organism evidence="1 2">
    <name type="scientific">Erysiphe neolycopersici</name>
    <dbReference type="NCBI Taxonomy" id="212602"/>
    <lineage>
        <taxon>Eukaryota</taxon>
        <taxon>Fungi</taxon>
        <taxon>Dikarya</taxon>
        <taxon>Ascomycota</taxon>
        <taxon>Pezizomycotina</taxon>
        <taxon>Leotiomycetes</taxon>
        <taxon>Erysiphales</taxon>
        <taxon>Erysiphaceae</taxon>
        <taxon>Erysiphe</taxon>
    </lineage>
</organism>
<sequence>MSSPVTKTQRSPNLNQDLKFKLCILTLHNDGRSRGYISQNLGTTLHQ</sequence>
<gene>
    <name evidence="1" type="ORF">OnM2_039067</name>
</gene>
<accession>A0A420HWF4</accession>
<name>A0A420HWF4_9PEZI</name>
<dbReference type="AlphaFoldDB" id="A0A420HWF4"/>
<keyword evidence="2" id="KW-1185">Reference proteome</keyword>
<reference evidence="1 2" key="1">
    <citation type="journal article" date="2018" name="BMC Genomics">
        <title>Comparative genome analyses reveal sequence features reflecting distinct modes of host-adaptation between dicot and monocot powdery mildew.</title>
        <authorList>
            <person name="Wu Y."/>
            <person name="Ma X."/>
            <person name="Pan Z."/>
            <person name="Kale S.D."/>
            <person name="Song Y."/>
            <person name="King H."/>
            <person name="Zhang Q."/>
            <person name="Presley C."/>
            <person name="Deng X."/>
            <person name="Wei C.I."/>
            <person name="Xiao S."/>
        </authorList>
    </citation>
    <scope>NUCLEOTIDE SEQUENCE [LARGE SCALE GENOMIC DNA]</scope>
    <source>
        <strain evidence="1">UMSG2</strain>
    </source>
</reference>
<comment type="caution">
    <text evidence="1">The sequence shown here is derived from an EMBL/GenBank/DDBJ whole genome shotgun (WGS) entry which is preliminary data.</text>
</comment>
<dbReference type="EMBL" id="MCFK01003977">
    <property type="protein sequence ID" value="RKF61689.1"/>
    <property type="molecule type" value="Genomic_DNA"/>
</dbReference>
<protein>
    <submittedName>
        <fullName evidence="1">Uncharacterized protein</fullName>
    </submittedName>
</protein>